<reference evidence="2 3" key="1">
    <citation type="submission" date="2019-03" db="EMBL/GenBank/DDBJ databases">
        <title>Genomics of glacier-inhabiting Cryobacterium strains.</title>
        <authorList>
            <person name="Liu Q."/>
            <person name="Xin Y.-H."/>
        </authorList>
    </citation>
    <scope>NUCLEOTIDE SEQUENCE [LARGE SCALE GENOMIC DNA]</scope>
    <source>
        <strain evidence="2 3">Sr59</strain>
    </source>
</reference>
<feature type="domain" description="Bacterial bifunctional deaminase-reductase C-terminal" evidence="1">
    <location>
        <begin position="18"/>
        <end position="180"/>
    </location>
</feature>
<dbReference type="GO" id="GO:0008703">
    <property type="term" value="F:5-amino-6-(5-phosphoribosylamino)uracil reductase activity"/>
    <property type="evidence" value="ECO:0007669"/>
    <property type="project" value="InterPro"/>
</dbReference>
<keyword evidence="3" id="KW-1185">Reference proteome</keyword>
<dbReference type="GO" id="GO:0009231">
    <property type="term" value="P:riboflavin biosynthetic process"/>
    <property type="evidence" value="ECO:0007669"/>
    <property type="project" value="InterPro"/>
</dbReference>
<dbReference type="OrthoDB" id="195113at2"/>
<comment type="caution">
    <text evidence="2">The sequence shown here is derived from an EMBL/GenBank/DDBJ whole genome shotgun (WGS) entry which is preliminary data.</text>
</comment>
<dbReference type="AlphaFoldDB" id="A0A4R9BRW8"/>
<dbReference type="Gene3D" id="3.40.430.10">
    <property type="entry name" value="Dihydrofolate Reductase, subunit A"/>
    <property type="match status" value="1"/>
</dbReference>
<sequence length="191" mass="20284">MTTTTGLGAPVPPVIGCVFVGTSLDGFIARENGEFDWLVAAGDALGETGYDEFFASVDAMVVGRATFDTVSGFADWPYAGKRVLVLSRTLVRSFDAESTPDTTAHATLDDVVATLVAEGRRRVYVDGGRTIQSFLRAGLIRELTITRAPVLIGTGIPLFGPLDADVHLRHVGSRELGAGFTQSSYEVLADD</sequence>
<dbReference type="RefSeq" id="WP_134641167.1">
    <property type="nucleotide sequence ID" value="NZ_SOHM01000029.1"/>
</dbReference>
<evidence type="ECO:0000259" key="1">
    <source>
        <dbReference type="Pfam" id="PF01872"/>
    </source>
</evidence>
<dbReference type="SUPFAM" id="SSF53597">
    <property type="entry name" value="Dihydrofolate reductase-like"/>
    <property type="match status" value="1"/>
</dbReference>
<dbReference type="InterPro" id="IPR050765">
    <property type="entry name" value="Riboflavin_Biosynth_HTPR"/>
</dbReference>
<protein>
    <submittedName>
        <fullName evidence="2">Dihydrofolate reductase</fullName>
    </submittedName>
</protein>
<dbReference type="Proteomes" id="UP000298468">
    <property type="component" value="Unassembled WGS sequence"/>
</dbReference>
<evidence type="ECO:0000313" key="3">
    <source>
        <dbReference type="Proteomes" id="UP000298468"/>
    </source>
</evidence>
<accession>A0A4R9BRW8</accession>
<dbReference type="InterPro" id="IPR024072">
    <property type="entry name" value="DHFR-like_dom_sf"/>
</dbReference>
<organism evidence="2 3">
    <name type="scientific">Cryobacterium lactosi</name>
    <dbReference type="NCBI Taxonomy" id="1259202"/>
    <lineage>
        <taxon>Bacteria</taxon>
        <taxon>Bacillati</taxon>
        <taxon>Actinomycetota</taxon>
        <taxon>Actinomycetes</taxon>
        <taxon>Micrococcales</taxon>
        <taxon>Microbacteriaceae</taxon>
        <taxon>Cryobacterium</taxon>
    </lineage>
</organism>
<dbReference type="PANTHER" id="PTHR38011:SF11">
    <property type="entry name" value="2,5-DIAMINO-6-RIBOSYLAMINO-4(3H)-PYRIMIDINONE 5'-PHOSPHATE REDUCTASE"/>
    <property type="match status" value="1"/>
</dbReference>
<proteinExistence type="predicted"/>
<dbReference type="Pfam" id="PF01872">
    <property type="entry name" value="RibD_C"/>
    <property type="match status" value="1"/>
</dbReference>
<gene>
    <name evidence="2" type="ORF">E3T61_12415</name>
</gene>
<dbReference type="EMBL" id="SOHM01000029">
    <property type="protein sequence ID" value="TFD88622.1"/>
    <property type="molecule type" value="Genomic_DNA"/>
</dbReference>
<name>A0A4R9BRW8_9MICO</name>
<dbReference type="InterPro" id="IPR002734">
    <property type="entry name" value="RibDG_C"/>
</dbReference>
<dbReference type="PANTHER" id="PTHR38011">
    <property type="entry name" value="DIHYDROFOLATE REDUCTASE FAMILY PROTEIN (AFU_ORTHOLOGUE AFUA_8G06820)"/>
    <property type="match status" value="1"/>
</dbReference>
<evidence type="ECO:0000313" key="2">
    <source>
        <dbReference type="EMBL" id="TFD88622.1"/>
    </source>
</evidence>